<dbReference type="GO" id="GO:0005524">
    <property type="term" value="F:ATP binding"/>
    <property type="evidence" value="ECO:0007669"/>
    <property type="project" value="UniProtKB-KW"/>
</dbReference>
<evidence type="ECO:0000256" key="5">
    <source>
        <dbReference type="ARBA" id="ARBA00022604"/>
    </source>
</evidence>
<evidence type="ECO:0000256" key="8">
    <source>
        <dbReference type="ARBA" id="ARBA00022806"/>
    </source>
</evidence>
<organism evidence="16 17">
    <name type="scientific">Hibiscus syriacus</name>
    <name type="common">Rose of Sharon</name>
    <dbReference type="NCBI Taxonomy" id="106335"/>
    <lineage>
        <taxon>Eukaryota</taxon>
        <taxon>Viridiplantae</taxon>
        <taxon>Streptophyta</taxon>
        <taxon>Embryophyta</taxon>
        <taxon>Tracheophyta</taxon>
        <taxon>Spermatophyta</taxon>
        <taxon>Magnoliopsida</taxon>
        <taxon>eudicotyledons</taxon>
        <taxon>Gunneridae</taxon>
        <taxon>Pentapetalae</taxon>
        <taxon>rosids</taxon>
        <taxon>malvids</taxon>
        <taxon>Malvales</taxon>
        <taxon>Malvaceae</taxon>
        <taxon>Malvoideae</taxon>
        <taxon>Hibiscus</taxon>
    </lineage>
</organism>
<feature type="compositionally biased region" description="Polar residues" evidence="13">
    <location>
        <begin position="1020"/>
        <end position="1034"/>
    </location>
</feature>
<feature type="domain" description="Helicase C-terminal" evidence="15">
    <location>
        <begin position="729"/>
        <end position="896"/>
    </location>
</feature>
<dbReference type="Proteomes" id="UP000436088">
    <property type="component" value="Unassembled WGS sequence"/>
</dbReference>
<name>A0A6A2W9R7_HIBSY</name>
<feature type="compositionally biased region" description="Basic and acidic residues" evidence="13">
    <location>
        <begin position="1054"/>
        <end position="1067"/>
    </location>
</feature>
<keyword evidence="4" id="KW-0217">Developmental protein</keyword>
<dbReference type="OrthoDB" id="5857104at2759"/>
<keyword evidence="8 16" id="KW-0347">Helicase</keyword>
<dbReference type="GO" id="GO:0042393">
    <property type="term" value="F:histone binding"/>
    <property type="evidence" value="ECO:0007669"/>
    <property type="project" value="InterPro"/>
</dbReference>
<keyword evidence="5" id="KW-0341">Growth regulation</keyword>
<dbReference type="InterPro" id="IPR038718">
    <property type="entry name" value="SNF2-like_sf"/>
</dbReference>
<dbReference type="PANTHER" id="PTHR10799">
    <property type="entry name" value="SNF2/RAD54 HELICASE FAMILY"/>
    <property type="match status" value="1"/>
</dbReference>
<feature type="region of interest" description="Disordered" evidence="13">
    <location>
        <begin position="1001"/>
        <end position="1069"/>
    </location>
</feature>
<proteinExistence type="inferred from homology"/>
<keyword evidence="6" id="KW-0547">Nucleotide-binding</keyword>
<keyword evidence="9" id="KW-0067">ATP-binding</keyword>
<dbReference type="SMART" id="SM00487">
    <property type="entry name" value="DEXDc"/>
    <property type="match status" value="1"/>
</dbReference>
<gene>
    <name evidence="16" type="ORF">F3Y22_tig00117048pilonHSYRG00585</name>
</gene>
<dbReference type="Gene3D" id="3.40.50.10810">
    <property type="entry name" value="Tandem AAA-ATPase domain"/>
    <property type="match status" value="1"/>
</dbReference>
<dbReference type="InterPro" id="IPR001650">
    <property type="entry name" value="Helicase_C-like"/>
</dbReference>
<evidence type="ECO:0000256" key="6">
    <source>
        <dbReference type="ARBA" id="ARBA00022741"/>
    </source>
</evidence>
<feature type="compositionally biased region" description="Basic and acidic residues" evidence="13">
    <location>
        <begin position="333"/>
        <end position="349"/>
    </location>
</feature>
<evidence type="ECO:0000256" key="13">
    <source>
        <dbReference type="SAM" id="MobiDB-lite"/>
    </source>
</evidence>
<keyword evidence="11" id="KW-0539">Nucleus</keyword>
<dbReference type="InterPro" id="IPR049730">
    <property type="entry name" value="SNF2/RAD54-like_C"/>
</dbReference>
<accession>A0A6A2W9R7</accession>
<dbReference type="GO" id="GO:0010078">
    <property type="term" value="P:maintenance of root meristem identity"/>
    <property type="evidence" value="ECO:0007669"/>
    <property type="project" value="UniProtKB-ARBA"/>
</dbReference>
<dbReference type="AlphaFoldDB" id="A0A6A2W9R7"/>
<reference evidence="16" key="1">
    <citation type="submission" date="2019-09" db="EMBL/GenBank/DDBJ databases">
        <title>Draft genome information of white flower Hibiscus syriacus.</title>
        <authorList>
            <person name="Kim Y.-M."/>
        </authorList>
    </citation>
    <scope>NUCLEOTIDE SEQUENCE [LARGE SCALE GENOMIC DNA]</scope>
    <source>
        <strain evidence="16">YM2019G1</strain>
    </source>
</reference>
<evidence type="ECO:0000256" key="11">
    <source>
        <dbReference type="ARBA" id="ARBA00023242"/>
    </source>
</evidence>
<evidence type="ECO:0000256" key="3">
    <source>
        <dbReference type="ARBA" id="ARBA00012551"/>
    </source>
</evidence>
<dbReference type="Pfam" id="PF00176">
    <property type="entry name" value="SNF2-rel_dom"/>
    <property type="match status" value="1"/>
</dbReference>
<feature type="compositionally biased region" description="Acidic residues" evidence="13">
    <location>
        <begin position="367"/>
        <end position="385"/>
    </location>
</feature>
<protein>
    <recommendedName>
        <fullName evidence="3">DNA helicase</fullName>
        <ecNumber evidence="3">3.6.4.12</ecNumber>
    </recommendedName>
</protein>
<dbReference type="InterPro" id="IPR014001">
    <property type="entry name" value="Helicase_ATP-bd"/>
</dbReference>
<dbReference type="SUPFAM" id="SSF52540">
    <property type="entry name" value="P-loop containing nucleoside triphosphate hydrolases"/>
    <property type="match status" value="2"/>
</dbReference>
<feature type="region of interest" description="Disordered" evidence="13">
    <location>
        <begin position="1085"/>
        <end position="1112"/>
    </location>
</feature>
<keyword evidence="17" id="KW-1185">Reference proteome</keyword>
<dbReference type="PROSITE" id="PS51192">
    <property type="entry name" value="HELICASE_ATP_BIND_1"/>
    <property type="match status" value="1"/>
</dbReference>
<evidence type="ECO:0000256" key="7">
    <source>
        <dbReference type="ARBA" id="ARBA00022801"/>
    </source>
</evidence>
<comment type="similarity">
    <text evidence="2">Belongs to the helicase family.</text>
</comment>
<evidence type="ECO:0000256" key="1">
    <source>
        <dbReference type="ARBA" id="ARBA00004123"/>
    </source>
</evidence>
<dbReference type="Pfam" id="PF14619">
    <property type="entry name" value="SnAC"/>
    <property type="match status" value="1"/>
</dbReference>
<dbReference type="Gene3D" id="3.40.50.300">
    <property type="entry name" value="P-loop containing nucleotide triphosphate hydrolases"/>
    <property type="match status" value="1"/>
</dbReference>
<dbReference type="CDD" id="cd18793">
    <property type="entry name" value="SF2_C_SNF"/>
    <property type="match status" value="1"/>
</dbReference>
<dbReference type="EMBL" id="VEPZ02001787">
    <property type="protein sequence ID" value="KAE8654522.1"/>
    <property type="molecule type" value="Genomic_DNA"/>
</dbReference>
<dbReference type="EC" id="3.6.4.12" evidence="3"/>
<feature type="domain" description="Helicase ATP-binding" evidence="14">
    <location>
        <begin position="428"/>
        <end position="594"/>
    </location>
</feature>
<comment type="caution">
    <text evidence="16">The sequence shown here is derived from an EMBL/GenBank/DDBJ whole genome shotgun (WGS) entry which is preliminary data.</text>
</comment>
<dbReference type="GO" id="GO:0010492">
    <property type="term" value="P:maintenance of shoot apical meristem identity"/>
    <property type="evidence" value="ECO:0007669"/>
    <property type="project" value="UniProtKB-ARBA"/>
</dbReference>
<evidence type="ECO:0000256" key="12">
    <source>
        <dbReference type="ARBA" id="ARBA00047995"/>
    </source>
</evidence>
<dbReference type="Pfam" id="PF00271">
    <property type="entry name" value="Helicase_C"/>
    <property type="match status" value="1"/>
</dbReference>
<evidence type="ECO:0000259" key="14">
    <source>
        <dbReference type="PROSITE" id="PS51192"/>
    </source>
</evidence>
<feature type="compositionally biased region" description="Polar residues" evidence="13">
    <location>
        <begin position="1091"/>
        <end position="1106"/>
    </location>
</feature>
<evidence type="ECO:0000256" key="4">
    <source>
        <dbReference type="ARBA" id="ARBA00022473"/>
    </source>
</evidence>
<dbReference type="InterPro" id="IPR000330">
    <property type="entry name" value="SNF2_N"/>
</dbReference>
<dbReference type="GO" id="GO:0003678">
    <property type="term" value="F:DNA helicase activity"/>
    <property type="evidence" value="ECO:0007669"/>
    <property type="project" value="UniProtKB-EC"/>
</dbReference>
<evidence type="ECO:0000256" key="9">
    <source>
        <dbReference type="ARBA" id="ARBA00022840"/>
    </source>
</evidence>
<dbReference type="GO" id="GO:0005634">
    <property type="term" value="C:nucleus"/>
    <property type="evidence" value="ECO:0007669"/>
    <property type="project" value="UniProtKB-SubCell"/>
</dbReference>
<keyword evidence="10" id="KW-0156">Chromatin regulator</keyword>
<evidence type="ECO:0000313" key="16">
    <source>
        <dbReference type="EMBL" id="KAE8654522.1"/>
    </source>
</evidence>
<comment type="catalytic activity">
    <reaction evidence="12">
        <text>ATP + H2O = ADP + phosphate + H(+)</text>
        <dbReference type="Rhea" id="RHEA:13065"/>
        <dbReference type="ChEBI" id="CHEBI:15377"/>
        <dbReference type="ChEBI" id="CHEBI:15378"/>
        <dbReference type="ChEBI" id="CHEBI:30616"/>
        <dbReference type="ChEBI" id="CHEBI:43474"/>
        <dbReference type="ChEBI" id="CHEBI:456216"/>
        <dbReference type="EC" id="3.6.4.12"/>
    </reaction>
</comment>
<dbReference type="SMART" id="SM00490">
    <property type="entry name" value="HELICc"/>
    <property type="match status" value="1"/>
</dbReference>
<dbReference type="InterPro" id="IPR029295">
    <property type="entry name" value="SnAC"/>
</dbReference>
<dbReference type="GO" id="GO:0010231">
    <property type="term" value="P:maintenance of seed dormancy"/>
    <property type="evidence" value="ECO:0007669"/>
    <property type="project" value="UniProtKB-ARBA"/>
</dbReference>
<dbReference type="InterPro" id="IPR027417">
    <property type="entry name" value="P-loop_NTPase"/>
</dbReference>
<evidence type="ECO:0000313" key="17">
    <source>
        <dbReference type="Proteomes" id="UP000436088"/>
    </source>
</evidence>
<dbReference type="GO" id="GO:0006325">
    <property type="term" value="P:chromatin organization"/>
    <property type="evidence" value="ECO:0007669"/>
    <property type="project" value="UniProtKB-KW"/>
</dbReference>
<feature type="region of interest" description="Disordered" evidence="13">
    <location>
        <begin position="333"/>
        <end position="387"/>
    </location>
</feature>
<evidence type="ECO:0000256" key="10">
    <source>
        <dbReference type="ARBA" id="ARBA00022853"/>
    </source>
</evidence>
<sequence length="1112" mass="128363">MVAKLEVQEQQHQEEPCLVDLQKVKSLICALNFVSRNLPLPPHLFDVVSSICFDEQEEGLLEVIDNGTHVESGSDVPGLAHTTLDDPSISEKDDLLCDLDGALSKQRSKCMSGFSLAESKENRYQSHIHHRLNELEDLPSNRGEDLQTKCLLELYGLKLAELQSKIRSYISNEFWLHVNCAYPDKQLFDWSMARLPFHPYGIFVPFTTEVDDQTRKKRDYERLSRLREEERNHLENRKKKFFSEIVNAFRDFQLQIQATLKRRKQRNDGVLAWHGRQRQRATRAEKLRFQALKADDQEAYMRLVKESKNERLTMLLSETNKLLVNLGAAVQRQKDAKHSDGIEDLKDLDSDSPELDASKDGTPQDSLPEEDIDATDSDQNDESSDLLEGQRQYNLAIHSIQEMVTEQPSMLQGGELRLYQLEGLQWMLSLFNNNLNGILADEMGLGKTIQAISLIAYLMENKGVTGPHLIVAPKAVLPNWIHEFSTWAPSIHAVLYDGRLDERKSMREEISRDGNINVLITHYDLIMRDKAFLKKIHWYYMIVDEGHRLKNHQCALARTLISGYQIQRRLLLTGTPIQNSLQELWSLLNFLLPNIFNSVQNFEDWFNAPFADRGDVSLNDEEQLLIIRRLHHVIRPFILRRKKDEVEKYLPGKSQVILKCDLSAWQKAYYQQVTEKGRVGLDNGSGKSKSLQNLTMQLRKCCNHPYLFVPTLNMWQKEEIVRASGKFELLDRLLPKLHRTGHRVLLFSQMTQLMNILEIYLRLNHFMYLRLDGSTKTEERGTLLKKFNDPDSPYFMFLLSTRAGGLGLNLQTADTVIIFDSDWNPQMDQQAEDRAHRIGQKKEVRVFVLVSVGSIEEVILERAKQKMGIDAKVIQAGLFNTTSTAKDRKEMLEEIMRRGTSSLGTDVPSEREINRLAARTEDEFRLFEKMDEERRAKENYRSRLMEDHEVPEWVFVLNDDDRKGKASESNVELGKRKRRDGNYYPDTMSDLQFMRAVENAEDMEKKLPSKRRRKDHESNELGSNNIGGDFQNDNMAALSEETSEDTTYGSSAPKKPEYRVESSEHHGGGSLWNERILAWNSIKKKKRSSYVFPSSSTDSRGQNYNGRGNGWA</sequence>
<comment type="subcellular location">
    <subcellularLocation>
        <location evidence="1">Nucleus</location>
    </subcellularLocation>
</comment>
<feature type="region of interest" description="Disordered" evidence="13">
    <location>
        <begin position="964"/>
        <end position="986"/>
    </location>
</feature>
<dbReference type="GO" id="GO:0016787">
    <property type="term" value="F:hydrolase activity"/>
    <property type="evidence" value="ECO:0007669"/>
    <property type="project" value="UniProtKB-KW"/>
</dbReference>
<keyword evidence="7" id="KW-0378">Hydrolase</keyword>
<evidence type="ECO:0000259" key="15">
    <source>
        <dbReference type="PROSITE" id="PS51194"/>
    </source>
</evidence>
<dbReference type="FunFam" id="3.40.50.10810:FF:000016">
    <property type="entry name" value="Chromatin structure-remodeling complex protein SYD"/>
    <property type="match status" value="1"/>
</dbReference>
<dbReference type="PROSITE" id="PS51194">
    <property type="entry name" value="HELICASE_CTER"/>
    <property type="match status" value="1"/>
</dbReference>
<dbReference type="SMART" id="SM01314">
    <property type="entry name" value="SnAC"/>
    <property type="match status" value="1"/>
</dbReference>
<evidence type="ECO:0000256" key="2">
    <source>
        <dbReference type="ARBA" id="ARBA00008708"/>
    </source>
</evidence>
<dbReference type="FunFam" id="3.40.50.300:FF:000755">
    <property type="entry name" value="Probable ATP-dependent DNA helicase CHR12"/>
    <property type="match status" value="1"/>
</dbReference>